<evidence type="ECO:0000256" key="10">
    <source>
        <dbReference type="ARBA" id="ARBA00048743"/>
    </source>
</evidence>
<evidence type="ECO:0000259" key="12">
    <source>
        <dbReference type="Pfam" id="PF02223"/>
    </source>
</evidence>
<dbReference type="InterPro" id="IPR018094">
    <property type="entry name" value="Thymidylate_kinase"/>
</dbReference>
<dbReference type="Gene3D" id="3.40.50.300">
    <property type="entry name" value="P-loop containing nucleotide triphosphate hydrolases"/>
    <property type="match status" value="1"/>
</dbReference>
<dbReference type="GO" id="GO:0005524">
    <property type="term" value="F:ATP binding"/>
    <property type="evidence" value="ECO:0007669"/>
    <property type="project" value="UniProtKB-UniRule"/>
</dbReference>
<evidence type="ECO:0000256" key="4">
    <source>
        <dbReference type="ARBA" id="ARBA00022679"/>
    </source>
</evidence>
<gene>
    <name evidence="11 13" type="primary">tmk</name>
    <name evidence="13" type="ORF">F4W18_15300</name>
</gene>
<dbReference type="EMBL" id="VXJS01000009">
    <property type="protein sequence ID" value="KAA8672324.1"/>
    <property type="molecule type" value="Genomic_DNA"/>
</dbReference>
<evidence type="ECO:0000256" key="8">
    <source>
        <dbReference type="ARBA" id="ARBA00022840"/>
    </source>
</evidence>
<dbReference type="EC" id="2.7.4.9" evidence="2 11"/>
<dbReference type="GO" id="GO:0006227">
    <property type="term" value="P:dUDP biosynthetic process"/>
    <property type="evidence" value="ECO:0007669"/>
    <property type="project" value="TreeGrafter"/>
</dbReference>
<dbReference type="GO" id="GO:0005737">
    <property type="term" value="C:cytoplasm"/>
    <property type="evidence" value="ECO:0007669"/>
    <property type="project" value="TreeGrafter"/>
</dbReference>
<dbReference type="PANTHER" id="PTHR10344:SF4">
    <property type="entry name" value="UMP-CMP KINASE 2, MITOCHONDRIAL"/>
    <property type="match status" value="1"/>
</dbReference>
<reference evidence="13 14" key="1">
    <citation type="submission" date="2019-09" db="EMBL/GenBank/DDBJ databases">
        <title>Draft genome sequence of various Type strains from the CCUG.</title>
        <authorList>
            <person name="Pineiro-Iglesias B."/>
            <person name="Tunovic T."/>
            <person name="Unosson C."/>
            <person name="Inganas E."/>
            <person name="Ohlen M."/>
            <person name="Cardew S."/>
            <person name="Jensie-Markopoulos S."/>
            <person name="Salva-Serra F."/>
            <person name="Jaen-Luchoro D."/>
            <person name="Karlsson R."/>
            <person name="Svensson-Stadler L."/>
            <person name="Chun J."/>
            <person name="Moore E."/>
        </authorList>
    </citation>
    <scope>NUCLEOTIDE SEQUENCE [LARGE SCALE GENOMIC DNA]</scope>
    <source>
        <strain evidence="13 14">CCUG 56969T</strain>
    </source>
</reference>
<evidence type="ECO:0000256" key="7">
    <source>
        <dbReference type="ARBA" id="ARBA00022777"/>
    </source>
</evidence>
<comment type="catalytic activity">
    <reaction evidence="10 11">
        <text>dTMP + ATP = dTDP + ADP</text>
        <dbReference type="Rhea" id="RHEA:13517"/>
        <dbReference type="ChEBI" id="CHEBI:30616"/>
        <dbReference type="ChEBI" id="CHEBI:58369"/>
        <dbReference type="ChEBI" id="CHEBI:63528"/>
        <dbReference type="ChEBI" id="CHEBI:456216"/>
        <dbReference type="EC" id="2.7.4.9"/>
    </reaction>
</comment>
<proteinExistence type="inferred from homology"/>
<evidence type="ECO:0000256" key="11">
    <source>
        <dbReference type="HAMAP-Rule" id="MF_00165"/>
    </source>
</evidence>
<dbReference type="GO" id="GO:0006235">
    <property type="term" value="P:dTTP biosynthetic process"/>
    <property type="evidence" value="ECO:0007669"/>
    <property type="project" value="UniProtKB-UniRule"/>
</dbReference>
<evidence type="ECO:0000256" key="5">
    <source>
        <dbReference type="ARBA" id="ARBA00022727"/>
    </source>
</evidence>
<comment type="similarity">
    <text evidence="1 11">Belongs to the thymidylate kinase family.</text>
</comment>
<name>A0A5M9NP20_9VIBR</name>
<comment type="caution">
    <text evidence="13">The sequence shown here is derived from an EMBL/GenBank/DDBJ whole genome shotgun (WGS) entry which is preliminary data.</text>
</comment>
<dbReference type="SUPFAM" id="SSF52540">
    <property type="entry name" value="P-loop containing nucleoside triphosphate hydrolases"/>
    <property type="match status" value="1"/>
</dbReference>
<keyword evidence="8 11" id="KW-0067">ATP-binding</keyword>
<keyword evidence="5 11" id="KW-0545">Nucleotide biosynthesis</keyword>
<dbReference type="GO" id="GO:0004798">
    <property type="term" value="F:dTMP kinase activity"/>
    <property type="evidence" value="ECO:0007669"/>
    <property type="project" value="UniProtKB-UniRule"/>
</dbReference>
<dbReference type="CDD" id="cd01672">
    <property type="entry name" value="TMPK"/>
    <property type="match status" value="1"/>
</dbReference>
<feature type="binding site" evidence="11">
    <location>
        <begin position="7"/>
        <end position="14"/>
    </location>
    <ligand>
        <name>ATP</name>
        <dbReference type="ChEBI" id="CHEBI:30616"/>
    </ligand>
</feature>
<evidence type="ECO:0000256" key="2">
    <source>
        <dbReference type="ARBA" id="ARBA00012980"/>
    </source>
</evidence>
<keyword evidence="4 11" id="KW-0808">Transferase</keyword>
<protein>
    <recommendedName>
        <fullName evidence="3 11">Thymidylate kinase</fullName>
        <ecNumber evidence="2 11">2.7.4.9</ecNumber>
    </recommendedName>
    <alternativeName>
        <fullName evidence="9 11">dTMP kinase</fullName>
    </alternativeName>
</protein>
<dbReference type="Pfam" id="PF02223">
    <property type="entry name" value="Thymidylate_kin"/>
    <property type="match status" value="1"/>
</dbReference>
<dbReference type="OrthoDB" id="9774907at2"/>
<dbReference type="AlphaFoldDB" id="A0A5M9NP20"/>
<keyword evidence="7 11" id="KW-0418">Kinase</keyword>
<dbReference type="Proteomes" id="UP000322521">
    <property type="component" value="Unassembled WGS sequence"/>
</dbReference>
<keyword evidence="6 11" id="KW-0547">Nucleotide-binding</keyword>
<dbReference type="InterPro" id="IPR027417">
    <property type="entry name" value="P-loop_NTPase"/>
</dbReference>
<keyword evidence="14" id="KW-1185">Reference proteome</keyword>
<dbReference type="NCBIfam" id="TIGR00041">
    <property type="entry name" value="DTMP_kinase"/>
    <property type="match status" value="1"/>
</dbReference>
<dbReference type="GO" id="GO:0004550">
    <property type="term" value="F:nucleoside diphosphate kinase activity"/>
    <property type="evidence" value="ECO:0007669"/>
    <property type="project" value="TreeGrafter"/>
</dbReference>
<evidence type="ECO:0000256" key="3">
    <source>
        <dbReference type="ARBA" id="ARBA00017144"/>
    </source>
</evidence>
<evidence type="ECO:0000256" key="9">
    <source>
        <dbReference type="ARBA" id="ARBA00029962"/>
    </source>
</evidence>
<evidence type="ECO:0000256" key="1">
    <source>
        <dbReference type="ARBA" id="ARBA00009776"/>
    </source>
</evidence>
<comment type="function">
    <text evidence="11">Phosphorylation of dTMP to form dTDP in both de novo and salvage pathways of dTTP synthesis.</text>
</comment>
<feature type="domain" description="Thymidylate kinase-like" evidence="12">
    <location>
        <begin position="5"/>
        <end position="184"/>
    </location>
</feature>
<sequence>MFIVIEGLDGSGKSTVSKHLAEKLNAKLLTTPGAGFKEVRKQLDTVFEHNTKARQLFYMATVLNVASEAQRLIDSGQNVVVDRYWLSTQVYHCWMSNGQHYKLHEIESELLRPDLTVYLDLPMDERNERINARNNCTFEDRKTLTLEADRELRDLYEGMCYSQPVGGWLLVDASQGVDAIVDTILHSACKTLHSRN</sequence>
<organism evidence="13 14">
    <name type="scientific">Vibrio gigantis</name>
    <dbReference type="NCBI Taxonomy" id="296199"/>
    <lineage>
        <taxon>Bacteria</taxon>
        <taxon>Pseudomonadati</taxon>
        <taxon>Pseudomonadota</taxon>
        <taxon>Gammaproteobacteria</taxon>
        <taxon>Vibrionales</taxon>
        <taxon>Vibrionaceae</taxon>
        <taxon>Vibrio</taxon>
    </lineage>
</organism>
<dbReference type="InterPro" id="IPR039430">
    <property type="entry name" value="Thymidylate_kin-like_dom"/>
</dbReference>
<dbReference type="PANTHER" id="PTHR10344">
    <property type="entry name" value="THYMIDYLATE KINASE"/>
    <property type="match status" value="1"/>
</dbReference>
<evidence type="ECO:0000313" key="13">
    <source>
        <dbReference type="EMBL" id="KAA8672324.1"/>
    </source>
</evidence>
<dbReference type="HAMAP" id="MF_00165">
    <property type="entry name" value="Thymidylate_kinase"/>
    <property type="match status" value="1"/>
</dbReference>
<accession>A0A5M9NP20</accession>
<dbReference type="RefSeq" id="WP_086713508.1">
    <property type="nucleotide sequence ID" value="NZ_AP025492.1"/>
</dbReference>
<dbReference type="GO" id="GO:0006233">
    <property type="term" value="P:dTDP biosynthetic process"/>
    <property type="evidence" value="ECO:0007669"/>
    <property type="project" value="InterPro"/>
</dbReference>
<evidence type="ECO:0000256" key="6">
    <source>
        <dbReference type="ARBA" id="ARBA00022741"/>
    </source>
</evidence>
<evidence type="ECO:0000313" key="14">
    <source>
        <dbReference type="Proteomes" id="UP000322521"/>
    </source>
</evidence>